<gene>
    <name evidence="2" type="ORF">F0Q34_04215</name>
</gene>
<comment type="caution">
    <text evidence="2">The sequence shown here is derived from an EMBL/GenBank/DDBJ whole genome shotgun (WGS) entry which is preliminary data.</text>
</comment>
<proteinExistence type="predicted"/>
<dbReference type="OrthoDB" id="508035at2"/>
<keyword evidence="2" id="KW-0808">Transferase</keyword>
<dbReference type="InterPro" id="IPR040079">
    <property type="entry name" value="Glutathione_S-Trfase"/>
</dbReference>
<dbReference type="GO" id="GO:0005737">
    <property type="term" value="C:cytoplasm"/>
    <property type="evidence" value="ECO:0007669"/>
    <property type="project" value="TreeGrafter"/>
</dbReference>
<dbReference type="Pfam" id="PF22041">
    <property type="entry name" value="GST_C_7"/>
    <property type="match status" value="1"/>
</dbReference>
<dbReference type="PANTHER" id="PTHR43968:SF6">
    <property type="entry name" value="GLUTATHIONE S-TRANSFERASE OMEGA"/>
    <property type="match status" value="1"/>
</dbReference>
<dbReference type="InterPro" id="IPR036249">
    <property type="entry name" value="Thioredoxin-like_sf"/>
</dbReference>
<dbReference type="SUPFAM" id="SSF52833">
    <property type="entry name" value="Thioredoxin-like"/>
    <property type="match status" value="1"/>
</dbReference>
<dbReference type="Gene3D" id="1.20.1050.10">
    <property type="match status" value="1"/>
</dbReference>
<dbReference type="InterPro" id="IPR036282">
    <property type="entry name" value="Glutathione-S-Trfase_C_sf"/>
</dbReference>
<dbReference type="Proteomes" id="UP000322110">
    <property type="component" value="Unassembled WGS sequence"/>
</dbReference>
<dbReference type="InterPro" id="IPR054416">
    <property type="entry name" value="GST_UstS-like_C"/>
</dbReference>
<dbReference type="RefSeq" id="WP_149810845.1">
    <property type="nucleotide sequence ID" value="NZ_VUKA01000001.1"/>
</dbReference>
<evidence type="ECO:0000313" key="2">
    <source>
        <dbReference type="EMBL" id="KAA2214891.1"/>
    </source>
</evidence>
<dbReference type="Gene3D" id="3.40.30.10">
    <property type="entry name" value="Glutaredoxin"/>
    <property type="match status" value="1"/>
</dbReference>
<dbReference type="AlphaFoldDB" id="A0A5B2TKA9"/>
<dbReference type="EMBL" id="VUKA01000001">
    <property type="protein sequence ID" value="KAA2214891.1"/>
    <property type="molecule type" value="Genomic_DNA"/>
</dbReference>
<evidence type="ECO:0000313" key="3">
    <source>
        <dbReference type="Proteomes" id="UP000322110"/>
    </source>
</evidence>
<feature type="domain" description="GST N-terminal" evidence="1">
    <location>
        <begin position="8"/>
        <end position="84"/>
    </location>
</feature>
<dbReference type="SFLD" id="SFLDS00019">
    <property type="entry name" value="Glutathione_Transferase_(cytos"/>
    <property type="match status" value="1"/>
</dbReference>
<dbReference type="PROSITE" id="PS50404">
    <property type="entry name" value="GST_NTER"/>
    <property type="match status" value="1"/>
</dbReference>
<reference evidence="2 3" key="1">
    <citation type="journal article" date="2015" name="Int. J. Syst. Evol. Microbiol.">
        <title>Roseomonas oryzae sp. nov., isolated from paddy rhizosphere soil.</title>
        <authorList>
            <person name="Ramaprasad E.V."/>
            <person name="Sasikala Ch."/>
            <person name="Ramana Ch.V."/>
        </authorList>
    </citation>
    <scope>NUCLEOTIDE SEQUENCE [LARGE SCALE GENOMIC DNA]</scope>
    <source>
        <strain evidence="2 3">KCTC 42542</strain>
    </source>
</reference>
<evidence type="ECO:0000259" key="1">
    <source>
        <dbReference type="PROSITE" id="PS50404"/>
    </source>
</evidence>
<accession>A0A5B2TKA9</accession>
<dbReference type="InterPro" id="IPR004045">
    <property type="entry name" value="Glutathione_S-Trfase_N"/>
</dbReference>
<dbReference type="InterPro" id="IPR050983">
    <property type="entry name" value="GST_Omega/HSP26"/>
</dbReference>
<name>A0A5B2TKA9_9PROT</name>
<keyword evidence="3" id="KW-1185">Reference proteome</keyword>
<organism evidence="2 3">
    <name type="scientific">Teichococcus oryzae</name>
    <dbReference type="NCBI Taxonomy" id="1608942"/>
    <lineage>
        <taxon>Bacteria</taxon>
        <taxon>Pseudomonadati</taxon>
        <taxon>Pseudomonadota</taxon>
        <taxon>Alphaproteobacteria</taxon>
        <taxon>Acetobacterales</taxon>
        <taxon>Roseomonadaceae</taxon>
        <taxon>Roseomonas</taxon>
    </lineage>
</organism>
<dbReference type="PANTHER" id="PTHR43968">
    <property type="match status" value="1"/>
</dbReference>
<dbReference type="GO" id="GO:0016740">
    <property type="term" value="F:transferase activity"/>
    <property type="evidence" value="ECO:0007669"/>
    <property type="project" value="UniProtKB-KW"/>
</dbReference>
<sequence length="229" mass="25504">MARRLFELAGQDQARRFSPYCWRARMALAHKGLEAETVIWRFTEGEAIAFSGQNKVPVLVDGDRVVADSWVIARYLEDHYPDRPSLFPGGVAAGRFVASWADEVLNPMLVRLIVSDIPPLLDEPARRYFIANREVRFGQPLAEVTANREARLPELRQALGPARAVLAERPFLGGEAPDYRDYAVFGSFQWARVVSPLALLAPDDPVAAWRERMLDLHGGLARATPALAG</sequence>
<dbReference type="Pfam" id="PF13409">
    <property type="entry name" value="GST_N_2"/>
    <property type="match status" value="1"/>
</dbReference>
<dbReference type="SUPFAM" id="SSF47616">
    <property type="entry name" value="GST C-terminal domain-like"/>
    <property type="match status" value="1"/>
</dbReference>
<protein>
    <submittedName>
        <fullName evidence="2">Glutathione S-transferase family protein</fullName>
    </submittedName>
</protein>